<dbReference type="GO" id="GO:0004521">
    <property type="term" value="F:RNA endonuclease activity"/>
    <property type="evidence" value="ECO:0007669"/>
    <property type="project" value="UniProtKB-UniRule"/>
</dbReference>
<comment type="caution">
    <text evidence="8">The sequence shown here is derived from an EMBL/GenBank/DDBJ whole genome shotgun (WGS) entry which is preliminary data.</text>
</comment>
<evidence type="ECO:0000256" key="5">
    <source>
        <dbReference type="ARBA" id="ARBA00022801"/>
    </source>
</evidence>
<evidence type="ECO:0000256" key="3">
    <source>
        <dbReference type="ARBA" id="ARBA00022723"/>
    </source>
</evidence>
<dbReference type="AlphaFoldDB" id="A0AA35Y3C4"/>
<keyword evidence="4 7" id="KW-0255">Endonuclease</keyword>
<dbReference type="GO" id="GO:0006364">
    <property type="term" value="P:rRNA processing"/>
    <property type="evidence" value="ECO:0007669"/>
    <property type="project" value="UniProtKB-UniRule"/>
</dbReference>
<evidence type="ECO:0000313" key="9">
    <source>
        <dbReference type="Proteomes" id="UP001176960"/>
    </source>
</evidence>
<dbReference type="NCBIfam" id="TIGR00043">
    <property type="entry name" value="rRNA maturation RNase YbeY"/>
    <property type="match status" value="1"/>
</dbReference>
<reference evidence="8" key="1">
    <citation type="submission" date="2023-03" db="EMBL/GenBank/DDBJ databases">
        <authorList>
            <person name="Cleenwerck I."/>
        </authorList>
    </citation>
    <scope>NUCLEOTIDE SEQUENCE</scope>
    <source>
        <strain evidence="8">LMG 32879</strain>
    </source>
</reference>
<dbReference type="SUPFAM" id="SSF55486">
    <property type="entry name" value="Metalloproteases ('zincins'), catalytic domain"/>
    <property type="match status" value="1"/>
</dbReference>
<keyword evidence="9" id="KW-1185">Reference proteome</keyword>
<comment type="function">
    <text evidence="7">Single strand-specific metallo-endoribonuclease involved in late-stage 70S ribosome quality control and in maturation of the 3' terminus of the 16S rRNA.</text>
</comment>
<protein>
    <recommendedName>
        <fullName evidence="7">Endoribonuclease YbeY</fullName>
        <ecNumber evidence="7">3.1.-.-</ecNumber>
    </recommendedName>
</protein>
<dbReference type="PANTHER" id="PTHR46986">
    <property type="entry name" value="ENDORIBONUCLEASE YBEY, CHLOROPLASTIC"/>
    <property type="match status" value="1"/>
</dbReference>
<comment type="cofactor">
    <cofactor evidence="7">
        <name>Zn(2+)</name>
        <dbReference type="ChEBI" id="CHEBI:29105"/>
    </cofactor>
    <text evidence="7">Binds 1 zinc ion.</text>
</comment>
<proteinExistence type="inferred from homology"/>
<keyword evidence="6 7" id="KW-0862">Zinc</keyword>
<dbReference type="InterPro" id="IPR002036">
    <property type="entry name" value="YbeY"/>
</dbReference>
<accession>A0AA35Y3C4</accession>
<organism evidence="8 9">
    <name type="scientific">Brytella acorum</name>
    <dbReference type="NCBI Taxonomy" id="2959299"/>
    <lineage>
        <taxon>Bacteria</taxon>
        <taxon>Pseudomonadati</taxon>
        <taxon>Pseudomonadota</taxon>
        <taxon>Alphaproteobacteria</taxon>
        <taxon>Acetobacterales</taxon>
        <taxon>Acetobacteraceae</taxon>
        <taxon>Brytella</taxon>
    </lineage>
</organism>
<feature type="binding site" evidence="7">
    <location>
        <position position="132"/>
    </location>
    <ligand>
        <name>Zn(2+)</name>
        <dbReference type="ChEBI" id="CHEBI:29105"/>
        <note>catalytic</note>
    </ligand>
</feature>
<evidence type="ECO:0000256" key="7">
    <source>
        <dbReference type="HAMAP-Rule" id="MF_00009"/>
    </source>
</evidence>
<evidence type="ECO:0000256" key="4">
    <source>
        <dbReference type="ARBA" id="ARBA00022759"/>
    </source>
</evidence>
<evidence type="ECO:0000256" key="2">
    <source>
        <dbReference type="ARBA" id="ARBA00022722"/>
    </source>
</evidence>
<name>A0AA35Y3C4_9PROT</name>
<dbReference type="HAMAP" id="MF_00009">
    <property type="entry name" value="Endoribonucl_YbeY"/>
    <property type="match status" value="1"/>
</dbReference>
<sequence>MEPRSRHTHPIDLAPEPSWHEIFLPAQPEILIADRRWRRSVPDVERRVLRALQAANDWLGVERAPTVLLETDRAVKRLNHVFRGKNKPTNVLTFEATTGSGGDIALGFDTVRREARAARRTIGHHLAHLVVHGSLHLGGYDHHHPGEAREMESAEARILHRIGVPNPWRPGRSLP</sequence>
<comment type="subcellular location">
    <subcellularLocation>
        <location evidence="7">Cytoplasm</location>
    </subcellularLocation>
</comment>
<dbReference type="GO" id="GO:0004222">
    <property type="term" value="F:metalloendopeptidase activity"/>
    <property type="evidence" value="ECO:0007669"/>
    <property type="project" value="InterPro"/>
</dbReference>
<keyword evidence="7" id="KW-0963">Cytoplasm</keyword>
<keyword evidence="2 7" id="KW-0540">Nuclease</keyword>
<dbReference type="Gene3D" id="3.40.390.30">
    <property type="entry name" value="Metalloproteases ('zincins'), catalytic domain"/>
    <property type="match status" value="1"/>
</dbReference>
<keyword evidence="3 7" id="KW-0479">Metal-binding</keyword>
<keyword evidence="5 7" id="KW-0378">Hydrolase</keyword>
<evidence type="ECO:0000256" key="1">
    <source>
        <dbReference type="ARBA" id="ARBA00010875"/>
    </source>
</evidence>
<evidence type="ECO:0000256" key="6">
    <source>
        <dbReference type="ARBA" id="ARBA00022833"/>
    </source>
</evidence>
<dbReference type="RefSeq" id="WP_289841377.1">
    <property type="nucleotide sequence ID" value="NZ_CATKSH010000007.1"/>
</dbReference>
<dbReference type="InterPro" id="IPR023091">
    <property type="entry name" value="MetalPrtase_cat_dom_sf_prd"/>
</dbReference>
<feature type="binding site" evidence="7">
    <location>
        <position position="136"/>
    </location>
    <ligand>
        <name>Zn(2+)</name>
        <dbReference type="ChEBI" id="CHEBI:29105"/>
        <note>catalytic</note>
    </ligand>
</feature>
<keyword evidence="7" id="KW-0698">rRNA processing</keyword>
<dbReference type="GO" id="GO:0005737">
    <property type="term" value="C:cytoplasm"/>
    <property type="evidence" value="ECO:0007669"/>
    <property type="project" value="UniProtKB-SubCell"/>
</dbReference>
<dbReference type="EC" id="3.1.-.-" evidence="7"/>
<comment type="similarity">
    <text evidence="1 7">Belongs to the endoribonuclease YbeY family.</text>
</comment>
<dbReference type="Proteomes" id="UP001176960">
    <property type="component" value="Unassembled WGS sequence"/>
</dbReference>
<dbReference type="GO" id="GO:0008270">
    <property type="term" value="F:zinc ion binding"/>
    <property type="evidence" value="ECO:0007669"/>
    <property type="project" value="UniProtKB-UniRule"/>
</dbReference>
<evidence type="ECO:0000313" key="8">
    <source>
        <dbReference type="EMBL" id="CAI9120706.1"/>
    </source>
</evidence>
<dbReference type="PANTHER" id="PTHR46986:SF1">
    <property type="entry name" value="ENDORIBONUCLEASE YBEY, CHLOROPLASTIC"/>
    <property type="match status" value="1"/>
</dbReference>
<keyword evidence="7" id="KW-0690">Ribosome biogenesis</keyword>
<gene>
    <name evidence="7 8" type="primary">ybeY</name>
    <name evidence="8" type="ORF">LMG32879_001544</name>
</gene>
<feature type="binding site" evidence="7">
    <location>
        <position position="142"/>
    </location>
    <ligand>
        <name>Zn(2+)</name>
        <dbReference type="ChEBI" id="CHEBI:29105"/>
        <note>catalytic</note>
    </ligand>
</feature>
<dbReference type="EMBL" id="CATKSH010000007">
    <property type="protein sequence ID" value="CAI9120706.1"/>
    <property type="molecule type" value="Genomic_DNA"/>
</dbReference>
<dbReference type="Pfam" id="PF02130">
    <property type="entry name" value="YbeY"/>
    <property type="match status" value="1"/>
</dbReference>